<accession>Q8I8Z9</accession>
<feature type="region of interest" description="Disordered" evidence="1">
    <location>
        <begin position="139"/>
        <end position="164"/>
    </location>
</feature>
<name>Q8I8Z9_EUPCR</name>
<feature type="compositionally biased region" description="Basic and acidic residues" evidence="1">
    <location>
        <begin position="104"/>
        <end position="114"/>
    </location>
</feature>
<dbReference type="EMBL" id="AY115671">
    <property type="protein sequence ID" value="AAM80489.1"/>
    <property type="molecule type" value="Genomic_DNA"/>
</dbReference>
<feature type="region of interest" description="Disordered" evidence="1">
    <location>
        <begin position="90"/>
        <end position="114"/>
    </location>
</feature>
<feature type="compositionally biased region" description="Basic and acidic residues" evidence="1">
    <location>
        <begin position="139"/>
        <end position="155"/>
    </location>
</feature>
<organism evidence="2">
    <name type="scientific">Euplotes crassus</name>
    <dbReference type="NCBI Taxonomy" id="5936"/>
    <lineage>
        <taxon>Eukaryota</taxon>
        <taxon>Sar</taxon>
        <taxon>Alveolata</taxon>
        <taxon>Ciliophora</taxon>
        <taxon>Intramacronucleata</taxon>
        <taxon>Spirotrichea</taxon>
        <taxon>Hypotrichia</taxon>
        <taxon>Euplotida</taxon>
        <taxon>Euplotidae</taxon>
        <taxon>Moneuplotes</taxon>
    </lineage>
</organism>
<evidence type="ECO:0000313" key="2">
    <source>
        <dbReference type="EMBL" id="AAM80489.1"/>
    </source>
</evidence>
<dbReference type="AlphaFoldDB" id="Q8I8Z9"/>
<reference evidence="2" key="1">
    <citation type="submission" date="2002-05" db="EMBL/GenBank/DDBJ databases">
        <title>Tec3: A New Developmentally Excised DNA Element in Euplotes crassus.</title>
        <authorList>
            <person name="Jacobs M.E."/>
            <person name="Katz L.A."/>
            <person name="Sanchez-Blanco A."/>
            <person name="Klobutcher L.A."/>
        </authorList>
    </citation>
    <scope>NUCLEOTIDE SEQUENCE</scope>
    <source>
        <strain evidence="2">G1</strain>
    </source>
</reference>
<evidence type="ECO:0000256" key="1">
    <source>
        <dbReference type="SAM" id="MobiDB-lite"/>
    </source>
</evidence>
<protein>
    <submittedName>
        <fullName evidence="2">ORF3</fullName>
    </submittedName>
</protein>
<proteinExistence type="predicted"/>
<sequence length="164" mass="19321">MDKDDYLPPKKFMWDIFSTLDSDLAIKFVRHSIEQRTQEVKEGDKTIEVSEEVLNGMKSVKYFTQKKGKALYMLKASKKYSNVKRKRRREFISYDPDNQEEEKEPAGKRIKTKDSDHSMVANTFKKKRNVFLDEKEVRVSDKNSEETDMHIDSCKKGPMNPNPF</sequence>